<dbReference type="CDD" id="cd01392">
    <property type="entry name" value="HTH_LacI"/>
    <property type="match status" value="1"/>
</dbReference>
<protein>
    <submittedName>
        <fullName evidence="5">LacI family transcriptional regulator</fullName>
    </submittedName>
</protein>
<accession>A0A6L5YSI7</accession>
<dbReference type="Gene3D" id="3.40.50.2300">
    <property type="match status" value="2"/>
</dbReference>
<evidence type="ECO:0000256" key="3">
    <source>
        <dbReference type="ARBA" id="ARBA00023163"/>
    </source>
</evidence>
<evidence type="ECO:0000256" key="1">
    <source>
        <dbReference type="ARBA" id="ARBA00023015"/>
    </source>
</evidence>
<gene>
    <name evidence="5" type="ORF">FYJ75_10340</name>
</gene>
<organism evidence="5 6">
    <name type="scientific">Roseburia porci</name>
    <dbReference type="NCBI Taxonomy" id="2605790"/>
    <lineage>
        <taxon>Bacteria</taxon>
        <taxon>Bacillati</taxon>
        <taxon>Bacillota</taxon>
        <taxon>Clostridia</taxon>
        <taxon>Lachnospirales</taxon>
        <taxon>Lachnospiraceae</taxon>
        <taxon>Roseburia</taxon>
    </lineage>
</organism>
<name>A0A6L5YSI7_9FIRM</name>
<keyword evidence="2" id="KW-0238">DNA-binding</keyword>
<dbReference type="PANTHER" id="PTHR30146">
    <property type="entry name" value="LACI-RELATED TRANSCRIPTIONAL REPRESSOR"/>
    <property type="match status" value="1"/>
</dbReference>
<dbReference type="EMBL" id="VUNI01000018">
    <property type="protein sequence ID" value="MST75410.1"/>
    <property type="molecule type" value="Genomic_DNA"/>
</dbReference>
<reference evidence="5 6" key="1">
    <citation type="submission" date="2019-08" db="EMBL/GenBank/DDBJ databases">
        <title>In-depth cultivation of the pig gut microbiome towards novel bacterial diversity and tailored functional studies.</title>
        <authorList>
            <person name="Wylensek D."/>
            <person name="Hitch T.C.A."/>
            <person name="Clavel T."/>
        </authorList>
    </citation>
    <scope>NUCLEOTIDE SEQUENCE [LARGE SCALE GENOMIC DNA]</scope>
    <source>
        <strain evidence="5 6">MUC/MUC-530-WT-4D</strain>
    </source>
</reference>
<sequence>MATIKDIATRLGISVSTVSKGLNGASDISEELRQVVLDTAVEMGYSTKRSRKEENRKLCLFIENMNYEKIDEFGYDIVLGFKQNAFRHKWDVTVVPVTPAFQMEEKYDTYLLKNGYCGAFLCGFALHDEWMKQLQHTTMPTVLLDNFIANNPNVCYIGTDSYEGIAMAVNHLYTLGHKNIAFLNGSLHSMVSEQRQEAFETSMASLGLEIQQDLMAYGYYVADSAQYHVPGFLSAGATAIICGNDLIASGVISECTQRGFRVPEDISVIGFDDIPLAPAMTPPLTTIRQDRNELGKGAYVVLNSLIHHISISKMLLRPQLIERESTTRVSKEPRIIKDDLK</sequence>
<dbReference type="SUPFAM" id="SSF53822">
    <property type="entry name" value="Periplasmic binding protein-like I"/>
    <property type="match status" value="1"/>
</dbReference>
<keyword evidence="6" id="KW-1185">Reference proteome</keyword>
<dbReference type="PANTHER" id="PTHR30146:SF109">
    <property type="entry name" value="HTH-TYPE TRANSCRIPTIONAL REGULATOR GALS"/>
    <property type="match status" value="1"/>
</dbReference>
<evidence type="ECO:0000313" key="6">
    <source>
        <dbReference type="Proteomes" id="UP000474024"/>
    </source>
</evidence>
<dbReference type="GO" id="GO:0000976">
    <property type="term" value="F:transcription cis-regulatory region binding"/>
    <property type="evidence" value="ECO:0007669"/>
    <property type="project" value="TreeGrafter"/>
</dbReference>
<comment type="caution">
    <text evidence="5">The sequence shown here is derived from an EMBL/GenBank/DDBJ whole genome shotgun (WGS) entry which is preliminary data.</text>
</comment>
<dbReference type="AlphaFoldDB" id="A0A6L5YSI7"/>
<keyword evidence="1" id="KW-0805">Transcription regulation</keyword>
<dbReference type="Pfam" id="PF13377">
    <property type="entry name" value="Peripla_BP_3"/>
    <property type="match status" value="1"/>
</dbReference>
<feature type="domain" description="HTH lacI-type" evidence="4">
    <location>
        <begin position="2"/>
        <end position="56"/>
    </location>
</feature>
<dbReference type="InterPro" id="IPR010982">
    <property type="entry name" value="Lambda_DNA-bd_dom_sf"/>
</dbReference>
<evidence type="ECO:0000256" key="2">
    <source>
        <dbReference type="ARBA" id="ARBA00023125"/>
    </source>
</evidence>
<dbReference type="Pfam" id="PF00356">
    <property type="entry name" value="LacI"/>
    <property type="match status" value="1"/>
</dbReference>
<dbReference type="Gene3D" id="1.10.260.40">
    <property type="entry name" value="lambda repressor-like DNA-binding domains"/>
    <property type="match status" value="1"/>
</dbReference>
<dbReference type="GO" id="GO:0003700">
    <property type="term" value="F:DNA-binding transcription factor activity"/>
    <property type="evidence" value="ECO:0007669"/>
    <property type="project" value="TreeGrafter"/>
</dbReference>
<evidence type="ECO:0000259" key="4">
    <source>
        <dbReference type="PROSITE" id="PS50932"/>
    </source>
</evidence>
<dbReference type="SMART" id="SM00354">
    <property type="entry name" value="HTH_LACI"/>
    <property type="match status" value="1"/>
</dbReference>
<dbReference type="CDD" id="cd06267">
    <property type="entry name" value="PBP1_LacI_sugar_binding-like"/>
    <property type="match status" value="1"/>
</dbReference>
<dbReference type="InterPro" id="IPR046335">
    <property type="entry name" value="LacI/GalR-like_sensor"/>
</dbReference>
<dbReference type="InterPro" id="IPR028082">
    <property type="entry name" value="Peripla_BP_I"/>
</dbReference>
<keyword evidence="3" id="KW-0804">Transcription</keyword>
<dbReference type="PROSITE" id="PS50932">
    <property type="entry name" value="HTH_LACI_2"/>
    <property type="match status" value="1"/>
</dbReference>
<proteinExistence type="predicted"/>
<dbReference type="RefSeq" id="WP_154430379.1">
    <property type="nucleotide sequence ID" value="NZ_VUNI01000018.1"/>
</dbReference>
<evidence type="ECO:0000313" key="5">
    <source>
        <dbReference type="EMBL" id="MST75410.1"/>
    </source>
</evidence>
<dbReference type="InterPro" id="IPR000843">
    <property type="entry name" value="HTH_LacI"/>
</dbReference>
<dbReference type="Proteomes" id="UP000474024">
    <property type="component" value="Unassembled WGS sequence"/>
</dbReference>
<dbReference type="SUPFAM" id="SSF47413">
    <property type="entry name" value="lambda repressor-like DNA-binding domains"/>
    <property type="match status" value="1"/>
</dbReference>